<reference evidence="3" key="1">
    <citation type="submission" date="2015-09" db="EMBL/GenBank/DDBJ databases">
        <authorList>
            <consortium name="Pathogen Informatics"/>
        </authorList>
    </citation>
    <scope>NUCLEOTIDE SEQUENCE [LARGE SCALE GENOMIC DNA]</scope>
    <source>
        <strain evidence="3">Lake Konstanz</strain>
    </source>
</reference>
<feature type="compositionally biased region" description="Polar residues" evidence="1">
    <location>
        <begin position="428"/>
        <end position="438"/>
    </location>
</feature>
<protein>
    <submittedName>
        <fullName evidence="2">Uncharacterized protein</fullName>
    </submittedName>
</protein>
<feature type="region of interest" description="Disordered" evidence="1">
    <location>
        <begin position="425"/>
        <end position="444"/>
    </location>
</feature>
<organism evidence="2 3">
    <name type="scientific">Bodo saltans</name>
    <name type="common">Flagellated protozoan</name>
    <dbReference type="NCBI Taxonomy" id="75058"/>
    <lineage>
        <taxon>Eukaryota</taxon>
        <taxon>Discoba</taxon>
        <taxon>Euglenozoa</taxon>
        <taxon>Kinetoplastea</taxon>
        <taxon>Metakinetoplastina</taxon>
        <taxon>Eubodonida</taxon>
        <taxon>Bodonidae</taxon>
        <taxon>Bodo</taxon>
    </lineage>
</organism>
<dbReference type="VEuPathDB" id="TriTrypDB:BSAL_74355"/>
<feature type="region of interest" description="Disordered" evidence="1">
    <location>
        <begin position="1"/>
        <end position="24"/>
    </location>
</feature>
<feature type="compositionally biased region" description="Acidic residues" evidence="1">
    <location>
        <begin position="214"/>
        <end position="223"/>
    </location>
</feature>
<feature type="region of interest" description="Disordered" evidence="1">
    <location>
        <begin position="184"/>
        <end position="237"/>
    </location>
</feature>
<dbReference type="EMBL" id="CYKH01000650">
    <property type="protein sequence ID" value="CUG09894.1"/>
    <property type="molecule type" value="Genomic_DNA"/>
</dbReference>
<gene>
    <name evidence="2" type="ORF">BSAL_74355</name>
</gene>
<evidence type="ECO:0000313" key="3">
    <source>
        <dbReference type="Proteomes" id="UP000051952"/>
    </source>
</evidence>
<evidence type="ECO:0000313" key="2">
    <source>
        <dbReference type="EMBL" id="CUG09894.1"/>
    </source>
</evidence>
<proteinExistence type="predicted"/>
<evidence type="ECO:0000256" key="1">
    <source>
        <dbReference type="SAM" id="MobiDB-lite"/>
    </source>
</evidence>
<sequence>MQPPHYSTGNDIALTTAAPTQRQHMTLDDAKRRLAAAREDAFKPLPKLESMVRAQRSIDSLREITKSMRQLVPPQNNNASDHNKHSSQQQLRYGSSSSSLHQLQQEPLIPPDKAAFLQVLERKALADEDLKEKYERMQQQRAVASLHLSSQATPPTGEYAQVLQSKVDPFKSNAETVHKIVSLTPRSLAKQHRAMSFSGNSQPRGASPGSPRGDDDDEQDEDDEKTKMKKSNSNMRSLADSLANTKTDDLLEKSIVLQASKQDFQGNLSLKKAVQLAMAAQHAQQVESMKRTFELRLNEAIKGAREEGLIRGRKEGSDNARAQLCAQEVKIEELEQQMERLQAVATQSYVEKETTVTKVHFVRDERDKCVGLLRKYEDVEVDEVLKKATLYEHERDYLYAKAFRSVPDWEPQLFANISTKSKYAMHPSTAQATTTHTFRSPRGERAAARQSHRHARVKHALVQLLKSHESLAATVMALVDVNANIATDAAEQSQQLSKTT</sequence>
<feature type="compositionally biased region" description="Low complexity" evidence="1">
    <location>
        <begin position="86"/>
        <end position="104"/>
    </location>
</feature>
<feature type="region of interest" description="Disordered" evidence="1">
    <location>
        <begin position="72"/>
        <end position="104"/>
    </location>
</feature>
<feature type="compositionally biased region" description="Polar residues" evidence="1">
    <location>
        <begin position="1"/>
        <end position="10"/>
    </location>
</feature>
<dbReference type="Proteomes" id="UP000051952">
    <property type="component" value="Unassembled WGS sequence"/>
</dbReference>
<name>A0A0S4IXU0_BODSA</name>
<keyword evidence="3" id="KW-1185">Reference proteome</keyword>
<accession>A0A0S4IXU0</accession>
<dbReference type="AlphaFoldDB" id="A0A0S4IXU0"/>